<name>A0A7C3Z397_9BACT</name>
<feature type="transmembrane region" description="Helical" evidence="8">
    <location>
        <begin position="460"/>
        <end position="478"/>
    </location>
</feature>
<keyword evidence="2" id="KW-1003">Cell membrane</keyword>
<dbReference type="GO" id="GO:0005886">
    <property type="term" value="C:plasma membrane"/>
    <property type="evidence" value="ECO:0007669"/>
    <property type="project" value="UniProtKB-SubCell"/>
</dbReference>
<comment type="caution">
    <text evidence="10">The sequence shown here is derived from an EMBL/GenBank/DDBJ whole genome shotgun (WGS) entry which is preliminary data.</text>
</comment>
<dbReference type="AlphaFoldDB" id="A0A7C3Z397"/>
<feature type="transmembrane region" description="Helical" evidence="8">
    <location>
        <begin position="69"/>
        <end position="90"/>
    </location>
</feature>
<evidence type="ECO:0000256" key="5">
    <source>
        <dbReference type="ARBA" id="ARBA00023002"/>
    </source>
</evidence>
<feature type="transmembrane region" description="Helical" evidence="8">
    <location>
        <begin position="271"/>
        <end position="291"/>
    </location>
</feature>
<dbReference type="PRINTS" id="PR01434">
    <property type="entry name" value="NADHDHGNASE5"/>
</dbReference>
<dbReference type="GO" id="GO:0016491">
    <property type="term" value="F:oxidoreductase activity"/>
    <property type="evidence" value="ECO:0007669"/>
    <property type="project" value="UniProtKB-KW"/>
</dbReference>
<reference evidence="10" key="1">
    <citation type="journal article" date="2020" name="mSystems">
        <title>Genome- and Community-Level Interaction Insights into Carbon Utilization and Element Cycling Functions of Hydrothermarchaeota in Hydrothermal Sediment.</title>
        <authorList>
            <person name="Zhou Z."/>
            <person name="Liu Y."/>
            <person name="Xu W."/>
            <person name="Pan J."/>
            <person name="Luo Z.H."/>
            <person name="Li M."/>
        </authorList>
    </citation>
    <scope>NUCLEOTIDE SEQUENCE [LARGE SCALE GENOMIC DNA]</scope>
    <source>
        <strain evidence="10">SpSt-897</strain>
    </source>
</reference>
<dbReference type="InterPro" id="IPR001750">
    <property type="entry name" value="ND/Mrp_TM"/>
</dbReference>
<feature type="transmembrane region" description="Helical" evidence="8">
    <location>
        <begin position="402"/>
        <end position="422"/>
    </location>
</feature>
<sequence>MELIYILLISLSAAALSLIPVGRRFAPGVTILGSLAIFLLSLRTALATAAGGEVIAVRDYLSCDSFSGLILLLVAFVGLTAAIFSWGYIATTVETTDDRKIRRYYSRFNLFLLSMLAVPIFSQLALVWIAVELTTLLSVFLVSFESTPQALEAAWKYAVLTCMGASLALIGILLLCWGLSSSSGAAFTWAGLLAASPQIPPSLLYTAFLFILIGFGTKAGLVPMHTWLPDAHSQAPSPICAILSGIETTAVLYCIMRLLPMFPGRAASAAGTWFVIFGLISTGVAAFLLIQAKDYKRLFAFSTVEHMGIILVAVGLGGYAAHLGAMMQIVSHTVTKSLCFFAAGATLMATGTRNIGAIRGLIRISPVAGIFLMAGGVGIAGAPPFAVFLSEFSILRAGIMSGQYLVIGLLTLFIVVAFFGIMQQINRMVFGSAEILLMDERTLSFGRSVNPGRNVPPPTCIIALAITIIPVILFGIYLPEQLYQLLHHAAASLGGGK</sequence>
<proteinExistence type="predicted"/>
<feature type="transmembrane region" description="Helical" evidence="8">
    <location>
        <begin position="31"/>
        <end position="57"/>
    </location>
</feature>
<evidence type="ECO:0000256" key="4">
    <source>
        <dbReference type="ARBA" id="ARBA00022989"/>
    </source>
</evidence>
<gene>
    <name evidence="10" type="ORF">ENW96_14820</name>
</gene>
<organism evidence="10">
    <name type="scientific">Desulfobacca acetoxidans</name>
    <dbReference type="NCBI Taxonomy" id="60893"/>
    <lineage>
        <taxon>Bacteria</taxon>
        <taxon>Pseudomonadati</taxon>
        <taxon>Thermodesulfobacteriota</taxon>
        <taxon>Desulfobaccia</taxon>
        <taxon>Desulfobaccales</taxon>
        <taxon>Desulfobaccaceae</taxon>
        <taxon>Desulfobacca</taxon>
    </lineage>
</organism>
<accession>A0A7C3Z397</accession>
<evidence type="ECO:0000256" key="1">
    <source>
        <dbReference type="ARBA" id="ARBA00004651"/>
    </source>
</evidence>
<dbReference type="PANTHER" id="PTHR42682:SF5">
    <property type="entry name" value="HYDROGENASE-4 COMPONENT F"/>
    <property type="match status" value="1"/>
</dbReference>
<feature type="transmembrane region" description="Helical" evidence="8">
    <location>
        <begin position="361"/>
        <end position="382"/>
    </location>
</feature>
<evidence type="ECO:0000259" key="9">
    <source>
        <dbReference type="Pfam" id="PF00361"/>
    </source>
</evidence>
<evidence type="ECO:0000256" key="7">
    <source>
        <dbReference type="RuleBase" id="RU000320"/>
    </source>
</evidence>
<keyword evidence="6 8" id="KW-0472">Membrane</keyword>
<feature type="transmembrane region" description="Helical" evidence="8">
    <location>
        <begin position="325"/>
        <end position="349"/>
    </location>
</feature>
<dbReference type="EMBL" id="DTMF01000358">
    <property type="protein sequence ID" value="HGF35629.1"/>
    <property type="molecule type" value="Genomic_DNA"/>
</dbReference>
<dbReference type="Pfam" id="PF00361">
    <property type="entry name" value="Proton_antipo_M"/>
    <property type="match status" value="1"/>
</dbReference>
<evidence type="ECO:0000256" key="3">
    <source>
        <dbReference type="ARBA" id="ARBA00022692"/>
    </source>
</evidence>
<feature type="domain" description="NADH:quinone oxidoreductase/Mrp antiporter transmembrane" evidence="9">
    <location>
        <begin position="123"/>
        <end position="409"/>
    </location>
</feature>
<feature type="transmembrane region" description="Helical" evidence="8">
    <location>
        <begin position="110"/>
        <end position="142"/>
    </location>
</feature>
<keyword evidence="4 8" id="KW-1133">Transmembrane helix</keyword>
<comment type="subcellular location">
    <subcellularLocation>
        <location evidence="1">Cell membrane</location>
        <topology evidence="1">Multi-pass membrane protein</topology>
    </subcellularLocation>
    <subcellularLocation>
        <location evidence="7">Membrane</location>
        <topology evidence="7">Multi-pass membrane protein</topology>
    </subcellularLocation>
</comment>
<dbReference type="PANTHER" id="PTHR42682">
    <property type="entry name" value="HYDROGENASE-4 COMPONENT F"/>
    <property type="match status" value="1"/>
</dbReference>
<keyword evidence="3 7" id="KW-0812">Transmembrane</keyword>
<protein>
    <recommendedName>
        <fullName evidence="9">NADH:quinone oxidoreductase/Mrp antiporter transmembrane domain-containing protein</fullName>
    </recommendedName>
</protein>
<evidence type="ECO:0000256" key="8">
    <source>
        <dbReference type="SAM" id="Phobius"/>
    </source>
</evidence>
<feature type="transmembrane region" description="Helical" evidence="8">
    <location>
        <begin position="203"/>
        <end position="227"/>
    </location>
</feature>
<keyword evidence="5" id="KW-0560">Oxidoreductase</keyword>
<evidence type="ECO:0000256" key="6">
    <source>
        <dbReference type="ARBA" id="ARBA00023136"/>
    </source>
</evidence>
<feature type="transmembrane region" description="Helical" evidence="8">
    <location>
        <begin position="298"/>
        <end position="319"/>
    </location>
</feature>
<evidence type="ECO:0000256" key="2">
    <source>
        <dbReference type="ARBA" id="ARBA00022475"/>
    </source>
</evidence>
<evidence type="ECO:0000313" key="10">
    <source>
        <dbReference type="EMBL" id="HGF35629.1"/>
    </source>
</evidence>
<dbReference type="InterPro" id="IPR052175">
    <property type="entry name" value="ComplexI-like_HydComp"/>
</dbReference>
<feature type="transmembrane region" description="Helical" evidence="8">
    <location>
        <begin position="154"/>
        <end position="180"/>
    </location>
</feature>